<dbReference type="AlphaFoldDB" id="A0A094SR41"/>
<gene>
    <name evidence="2" type="ORF">GM51_3495</name>
</gene>
<keyword evidence="1" id="KW-0812">Transmembrane</keyword>
<keyword evidence="1" id="KW-1133">Transmembrane helix</keyword>
<sequence length="91" mass="9293">MLNIMLSVVLGFIGAIVVGATDFFGGLGAKHVGSLRVTWLSMPVGAIGFAGYFFATGGDWGRQATPDALLLGALSGLLLSVAMVFLFASLA</sequence>
<name>A0A094SR41_9ZZZZ</name>
<feature type="transmembrane region" description="Helical" evidence="1">
    <location>
        <begin position="68"/>
        <end position="90"/>
    </location>
</feature>
<reference evidence="2" key="1">
    <citation type="submission" date="2014-06" db="EMBL/GenBank/DDBJ databases">
        <title>Key roles for freshwater Actinobacteria revealed by deep metagenomic sequencing.</title>
        <authorList>
            <person name="Ghai R."/>
            <person name="Mizuno C.M."/>
            <person name="Picazo A."/>
            <person name="Camacho A."/>
            <person name="Rodriguez-Valera F."/>
        </authorList>
    </citation>
    <scope>NUCLEOTIDE SEQUENCE</scope>
</reference>
<dbReference type="EMBL" id="JNSL01000012">
    <property type="protein sequence ID" value="KGA21198.1"/>
    <property type="molecule type" value="Genomic_DNA"/>
</dbReference>
<proteinExistence type="predicted"/>
<evidence type="ECO:0000256" key="1">
    <source>
        <dbReference type="SAM" id="Phobius"/>
    </source>
</evidence>
<protein>
    <submittedName>
        <fullName evidence="2">Uncharacterized protein</fullName>
    </submittedName>
</protein>
<evidence type="ECO:0000313" key="2">
    <source>
        <dbReference type="EMBL" id="KGA21198.1"/>
    </source>
</evidence>
<keyword evidence="1" id="KW-0472">Membrane</keyword>
<organism evidence="2">
    <name type="scientific">freshwater metagenome</name>
    <dbReference type="NCBI Taxonomy" id="449393"/>
    <lineage>
        <taxon>unclassified sequences</taxon>
        <taxon>metagenomes</taxon>
        <taxon>ecological metagenomes</taxon>
    </lineage>
</organism>
<comment type="caution">
    <text evidence="2">The sequence shown here is derived from an EMBL/GenBank/DDBJ whole genome shotgun (WGS) entry which is preliminary data.</text>
</comment>
<feature type="non-terminal residue" evidence="2">
    <location>
        <position position="91"/>
    </location>
</feature>
<feature type="transmembrane region" description="Helical" evidence="1">
    <location>
        <begin position="37"/>
        <end position="56"/>
    </location>
</feature>
<feature type="transmembrane region" description="Helical" evidence="1">
    <location>
        <begin position="6"/>
        <end position="25"/>
    </location>
</feature>
<accession>A0A094SR41</accession>